<feature type="region of interest" description="Disordered" evidence="10">
    <location>
        <begin position="519"/>
        <end position="589"/>
    </location>
</feature>
<dbReference type="EC" id="6.1.1.19" evidence="2"/>
<name>A0A2C6L675_9APIC</name>
<feature type="compositionally biased region" description="Basic and acidic residues" evidence="10">
    <location>
        <begin position="524"/>
        <end position="548"/>
    </location>
</feature>
<dbReference type="InterPro" id="IPR036695">
    <property type="entry name" value="Arg-tRNA-synth_N_sf"/>
</dbReference>
<feature type="region of interest" description="Disordered" evidence="10">
    <location>
        <begin position="1"/>
        <end position="23"/>
    </location>
</feature>
<evidence type="ECO:0000256" key="4">
    <source>
        <dbReference type="ARBA" id="ARBA00022741"/>
    </source>
</evidence>
<comment type="catalytic activity">
    <reaction evidence="8">
        <text>tRNA(Arg) + L-arginine + ATP = L-arginyl-tRNA(Arg) + AMP + diphosphate</text>
        <dbReference type="Rhea" id="RHEA:20301"/>
        <dbReference type="Rhea" id="RHEA-COMP:9658"/>
        <dbReference type="Rhea" id="RHEA-COMP:9673"/>
        <dbReference type="ChEBI" id="CHEBI:30616"/>
        <dbReference type="ChEBI" id="CHEBI:32682"/>
        <dbReference type="ChEBI" id="CHEBI:33019"/>
        <dbReference type="ChEBI" id="CHEBI:78442"/>
        <dbReference type="ChEBI" id="CHEBI:78513"/>
        <dbReference type="ChEBI" id="CHEBI:456215"/>
        <dbReference type="EC" id="6.1.1.19"/>
    </reaction>
</comment>
<dbReference type="Gene3D" id="3.40.50.620">
    <property type="entry name" value="HUPs"/>
    <property type="match status" value="2"/>
</dbReference>
<keyword evidence="7 9" id="KW-0030">Aminoacyl-tRNA synthetase</keyword>
<dbReference type="Gene3D" id="3.30.1360.70">
    <property type="entry name" value="Arginyl tRNA synthetase N-terminal domain"/>
    <property type="match status" value="1"/>
</dbReference>
<organism evidence="12 13">
    <name type="scientific">Cystoisospora suis</name>
    <dbReference type="NCBI Taxonomy" id="483139"/>
    <lineage>
        <taxon>Eukaryota</taxon>
        <taxon>Sar</taxon>
        <taxon>Alveolata</taxon>
        <taxon>Apicomplexa</taxon>
        <taxon>Conoidasida</taxon>
        <taxon>Coccidia</taxon>
        <taxon>Eucoccidiorida</taxon>
        <taxon>Eimeriorina</taxon>
        <taxon>Sarcocystidae</taxon>
        <taxon>Cystoisospora</taxon>
    </lineage>
</organism>
<evidence type="ECO:0000256" key="3">
    <source>
        <dbReference type="ARBA" id="ARBA00022598"/>
    </source>
</evidence>
<dbReference type="SMART" id="SM00836">
    <property type="entry name" value="DALR_1"/>
    <property type="match status" value="1"/>
</dbReference>
<evidence type="ECO:0000256" key="7">
    <source>
        <dbReference type="ARBA" id="ARBA00023146"/>
    </source>
</evidence>
<evidence type="ECO:0000256" key="2">
    <source>
        <dbReference type="ARBA" id="ARBA00012837"/>
    </source>
</evidence>
<gene>
    <name evidence="12" type="ORF">CSUI_003245</name>
</gene>
<keyword evidence="5 9" id="KW-0067">ATP-binding</keyword>
<feature type="domain" description="DALR anticodon binding" evidence="11">
    <location>
        <begin position="626"/>
        <end position="736"/>
    </location>
</feature>
<evidence type="ECO:0000259" key="11">
    <source>
        <dbReference type="SMART" id="SM00836"/>
    </source>
</evidence>
<sequence length="736" mass="81196">MLHRALPLGTKTAVQTDGHDDTQSPPIVGLKGWLEAWLRRAVMIALSREPQAFDIPITVTESIAGARSLFDFQSSIAIALAGRVGSEQGPEEIAEGLLRNLERSEKTNRVVALTAVSERGFINVRLADRYVASQLAAMLQDGGNRLGIPRKENPRNIVVDYASPNICKELHVGHLRSAVVGDVIANLLEFAGHHVWRQNHLGDFGWPVALVLGALDDPDLQRLPEVRALKQAVNDQGVESALPAHISDLVATEMRRLEKLPTPSQSVLEASVERDLAPSRRLTCVLSLEGQCEDSKETKSFDLSWGDIYTAAHRKAEKDAEFKLGCEGILLEMQRGSDHHVARTWKKLRSMSVQGAPAANTRCVQGFLNIYELLRLKPQEIRGESFYAPFFPEVLAHLQRRGLLTCTPDSVLCHAGAEVEGRACGESGSLTEEYQRAQTLQSTDLGRQEQCGEKKMEALVLQKRSGTLTYAATDLAAVVFRSNVLQADQILYVVDNAQAYHFRRLFYAARQAGIGSHRSVLSAEGRERETQRERTAGRGEEGQKHDCEDYLEEPGTRPGAHKNFQEKKDESSAYLIEEEDAKSVGNEQLTGRRSVDLQHVGIGLVKDQSGGKMTSRGGGAPRLGDLLAHAITKAENRQDLADVFCFDHSALDRQLAVRLLMFPIAVEEATTSLFPSKLTAYLFSLCLAFNAFYEQCEVLGATDVAVRLSRYLLVSAFVRVLEKGLELLGIDTLDKM</sequence>
<dbReference type="Pfam" id="PF05746">
    <property type="entry name" value="DALR_1"/>
    <property type="match status" value="1"/>
</dbReference>
<dbReference type="Gene3D" id="1.10.730.10">
    <property type="entry name" value="Isoleucyl-tRNA Synthetase, Domain 1"/>
    <property type="match status" value="1"/>
</dbReference>
<evidence type="ECO:0000256" key="5">
    <source>
        <dbReference type="ARBA" id="ARBA00022840"/>
    </source>
</evidence>
<comment type="similarity">
    <text evidence="1 9">Belongs to the class-I aminoacyl-tRNA synthetase family.</text>
</comment>
<evidence type="ECO:0000313" key="12">
    <source>
        <dbReference type="EMBL" id="PHJ22903.1"/>
    </source>
</evidence>
<accession>A0A2C6L675</accession>
<keyword evidence="3 9" id="KW-0436">Ligase</keyword>
<dbReference type="EMBL" id="MIGC01001421">
    <property type="protein sequence ID" value="PHJ22903.1"/>
    <property type="molecule type" value="Genomic_DNA"/>
</dbReference>
<dbReference type="Proteomes" id="UP000221165">
    <property type="component" value="Unassembled WGS sequence"/>
</dbReference>
<dbReference type="SUPFAM" id="SSF52374">
    <property type="entry name" value="Nucleotidylyl transferase"/>
    <property type="match status" value="2"/>
</dbReference>
<evidence type="ECO:0000313" key="13">
    <source>
        <dbReference type="Proteomes" id="UP000221165"/>
    </source>
</evidence>
<dbReference type="InterPro" id="IPR014729">
    <property type="entry name" value="Rossmann-like_a/b/a_fold"/>
</dbReference>
<dbReference type="InterPro" id="IPR008909">
    <property type="entry name" value="DALR_anticod-bd"/>
</dbReference>
<evidence type="ECO:0000256" key="6">
    <source>
        <dbReference type="ARBA" id="ARBA00022917"/>
    </source>
</evidence>
<dbReference type="InterPro" id="IPR001278">
    <property type="entry name" value="Arg-tRNA-ligase"/>
</dbReference>
<dbReference type="GO" id="GO:0006420">
    <property type="term" value="P:arginyl-tRNA aminoacylation"/>
    <property type="evidence" value="ECO:0007669"/>
    <property type="project" value="InterPro"/>
</dbReference>
<proteinExistence type="inferred from homology"/>
<dbReference type="PRINTS" id="PR01038">
    <property type="entry name" value="TRNASYNTHARG"/>
</dbReference>
<dbReference type="GeneID" id="94426654"/>
<dbReference type="RefSeq" id="XP_067924580.1">
    <property type="nucleotide sequence ID" value="XM_068063443.1"/>
</dbReference>
<dbReference type="GO" id="GO:0005524">
    <property type="term" value="F:ATP binding"/>
    <property type="evidence" value="ECO:0007669"/>
    <property type="project" value="UniProtKB-KW"/>
</dbReference>
<dbReference type="InterPro" id="IPR009080">
    <property type="entry name" value="tRNAsynth_Ia_anticodon-bd"/>
</dbReference>
<dbReference type="Pfam" id="PF00750">
    <property type="entry name" value="tRNA-synt_1d"/>
    <property type="match status" value="2"/>
</dbReference>
<keyword evidence="13" id="KW-1185">Reference proteome</keyword>
<keyword evidence="6 9" id="KW-0648">Protein biosynthesis</keyword>
<dbReference type="SUPFAM" id="SSF47323">
    <property type="entry name" value="Anticodon-binding domain of a subclass of class I aminoacyl-tRNA synthetases"/>
    <property type="match status" value="1"/>
</dbReference>
<reference evidence="12 13" key="1">
    <citation type="journal article" date="2017" name="Int. J. Parasitol.">
        <title>The genome of the protozoan parasite Cystoisospora suis and a reverse vaccinology approach to identify vaccine candidates.</title>
        <authorList>
            <person name="Palmieri N."/>
            <person name="Shrestha A."/>
            <person name="Ruttkowski B."/>
            <person name="Beck T."/>
            <person name="Vogl C."/>
            <person name="Tomley F."/>
            <person name="Blake D.P."/>
            <person name="Joachim A."/>
        </authorList>
    </citation>
    <scope>NUCLEOTIDE SEQUENCE [LARGE SCALE GENOMIC DNA]</scope>
    <source>
        <strain evidence="12 13">Wien I</strain>
    </source>
</reference>
<dbReference type="AlphaFoldDB" id="A0A2C6L675"/>
<protein>
    <recommendedName>
        <fullName evidence="2">arginine--tRNA ligase</fullName>
        <ecNumber evidence="2">6.1.1.19</ecNumber>
    </recommendedName>
</protein>
<dbReference type="GO" id="GO:0005737">
    <property type="term" value="C:cytoplasm"/>
    <property type="evidence" value="ECO:0007669"/>
    <property type="project" value="InterPro"/>
</dbReference>
<evidence type="ECO:0000256" key="8">
    <source>
        <dbReference type="ARBA" id="ARBA00049339"/>
    </source>
</evidence>
<evidence type="ECO:0000256" key="10">
    <source>
        <dbReference type="SAM" id="MobiDB-lite"/>
    </source>
</evidence>
<dbReference type="InterPro" id="IPR035684">
    <property type="entry name" value="ArgRS_core"/>
</dbReference>
<dbReference type="GO" id="GO:0004814">
    <property type="term" value="F:arginine-tRNA ligase activity"/>
    <property type="evidence" value="ECO:0007669"/>
    <property type="project" value="UniProtKB-EC"/>
</dbReference>
<comment type="caution">
    <text evidence="12">The sequence shown here is derived from an EMBL/GenBank/DDBJ whole genome shotgun (WGS) entry which is preliminary data.</text>
</comment>
<dbReference type="PANTHER" id="PTHR11956">
    <property type="entry name" value="ARGINYL-TRNA SYNTHETASE"/>
    <property type="match status" value="1"/>
</dbReference>
<dbReference type="PANTHER" id="PTHR11956:SF5">
    <property type="entry name" value="ARGININE--TRNA LIGASE, CYTOPLASMIC"/>
    <property type="match status" value="1"/>
</dbReference>
<dbReference type="VEuPathDB" id="ToxoDB:CSUI_003245"/>
<evidence type="ECO:0000256" key="1">
    <source>
        <dbReference type="ARBA" id="ARBA00005594"/>
    </source>
</evidence>
<keyword evidence="4 9" id="KW-0547">Nucleotide-binding</keyword>
<evidence type="ECO:0000256" key="9">
    <source>
        <dbReference type="RuleBase" id="RU363038"/>
    </source>
</evidence>
<dbReference type="OrthoDB" id="68056at2759"/>